<dbReference type="PROSITE" id="PS51000">
    <property type="entry name" value="HTH_DEOR_2"/>
    <property type="match status" value="1"/>
</dbReference>
<proteinExistence type="predicted"/>
<dbReference type="STRING" id="460384.SAMN05216313_106155"/>
<dbReference type="SMART" id="SM00420">
    <property type="entry name" value="HTH_DEOR"/>
    <property type="match status" value="1"/>
</dbReference>
<keyword evidence="5" id="KW-1185">Reference proteome</keyword>
<dbReference type="InterPro" id="IPR037171">
    <property type="entry name" value="NagB/RpiA_transferase-like"/>
</dbReference>
<dbReference type="Pfam" id="PF00455">
    <property type="entry name" value="DeoRC"/>
    <property type="match status" value="1"/>
</dbReference>
<dbReference type="InterPro" id="IPR036390">
    <property type="entry name" value="WH_DNA-bd_sf"/>
</dbReference>
<dbReference type="PANTHER" id="PTHR30363">
    <property type="entry name" value="HTH-TYPE TRANSCRIPTIONAL REGULATOR SRLR-RELATED"/>
    <property type="match status" value="1"/>
</dbReference>
<organism evidence="4 5">
    <name type="scientific">Enterocloster lavalensis</name>
    <dbReference type="NCBI Taxonomy" id="460384"/>
    <lineage>
        <taxon>Bacteria</taxon>
        <taxon>Bacillati</taxon>
        <taxon>Bacillota</taxon>
        <taxon>Clostridia</taxon>
        <taxon>Lachnospirales</taxon>
        <taxon>Lachnospiraceae</taxon>
        <taxon>Enterocloster</taxon>
    </lineage>
</organism>
<evidence type="ECO:0000256" key="2">
    <source>
        <dbReference type="ARBA" id="ARBA00023163"/>
    </source>
</evidence>
<accession>A0A1I0EIK5</accession>
<evidence type="ECO:0000313" key="5">
    <source>
        <dbReference type="Proteomes" id="UP000198508"/>
    </source>
</evidence>
<dbReference type="InterPro" id="IPR001034">
    <property type="entry name" value="DeoR_HTH"/>
</dbReference>
<evidence type="ECO:0000313" key="4">
    <source>
        <dbReference type="EMBL" id="SET44981.1"/>
    </source>
</evidence>
<dbReference type="GeneID" id="93276643"/>
<feature type="domain" description="HTH deoR-type" evidence="3">
    <location>
        <begin position="2"/>
        <end position="57"/>
    </location>
</feature>
<dbReference type="SUPFAM" id="SSF100950">
    <property type="entry name" value="NagB/RpiA/CoA transferase-like"/>
    <property type="match status" value="1"/>
</dbReference>
<dbReference type="Gene3D" id="3.40.50.1360">
    <property type="match status" value="1"/>
</dbReference>
<protein>
    <submittedName>
        <fullName evidence="4">Transcriptional regulator, DeoR family</fullName>
    </submittedName>
</protein>
<reference evidence="5" key="1">
    <citation type="submission" date="2016-10" db="EMBL/GenBank/DDBJ databases">
        <authorList>
            <person name="Varghese N."/>
            <person name="Submissions S."/>
        </authorList>
    </citation>
    <scope>NUCLEOTIDE SEQUENCE [LARGE SCALE GENOMIC DNA]</scope>
    <source>
        <strain evidence="5">NLAE-zl-G277</strain>
    </source>
</reference>
<evidence type="ECO:0000256" key="1">
    <source>
        <dbReference type="ARBA" id="ARBA00023015"/>
    </source>
</evidence>
<dbReference type="AlphaFoldDB" id="A0A1I0EIK5"/>
<keyword evidence="2" id="KW-0804">Transcription</keyword>
<dbReference type="InterPro" id="IPR014036">
    <property type="entry name" value="DeoR-like_C"/>
</dbReference>
<evidence type="ECO:0000259" key="3">
    <source>
        <dbReference type="PROSITE" id="PS51000"/>
    </source>
</evidence>
<dbReference type="PANTHER" id="PTHR30363:SF60">
    <property type="entry name" value="HTH-TYPE TRANSCRIPTIONAL REGULATOR IOLR"/>
    <property type="match status" value="1"/>
</dbReference>
<dbReference type="Proteomes" id="UP000198508">
    <property type="component" value="Unassembled WGS sequence"/>
</dbReference>
<dbReference type="Pfam" id="PF08220">
    <property type="entry name" value="HTH_DeoR"/>
    <property type="match status" value="1"/>
</dbReference>
<dbReference type="SUPFAM" id="SSF46785">
    <property type="entry name" value="Winged helix' DNA-binding domain"/>
    <property type="match status" value="1"/>
</dbReference>
<sequence>MNEQKLKRIEDYVEEHDNVSMTALCNEFNISMSTLRRAVTVLCERGTINKSYGCVYTTSKRKFMPFHLRASLNTEAKKEACRYAAQLIQENDIIYLDSGSTTCYILDYVSHLKNITVITGNIDIIIKALALDNVTVFVLPGLLNKKNNSFTPTNAKEAFAPYNITKAFIAASGMSLANGFSHSDPMERETKLAATQKSETICFVLDDSKFGHTSLISLGPVTLANIICSNKKPDAAIEQYCSEHNIMLKYS</sequence>
<dbReference type="GO" id="GO:0003700">
    <property type="term" value="F:DNA-binding transcription factor activity"/>
    <property type="evidence" value="ECO:0007669"/>
    <property type="project" value="InterPro"/>
</dbReference>
<gene>
    <name evidence="4" type="ORF">SAMN05216313_106155</name>
</gene>
<dbReference type="EMBL" id="FOIM01000006">
    <property type="protein sequence ID" value="SET44981.1"/>
    <property type="molecule type" value="Genomic_DNA"/>
</dbReference>
<keyword evidence="1" id="KW-0805">Transcription regulation</keyword>
<dbReference type="RefSeq" id="WP_092362243.1">
    <property type="nucleotide sequence ID" value="NZ_CABJCG010000004.1"/>
</dbReference>
<dbReference type="InterPro" id="IPR050313">
    <property type="entry name" value="Carb_Metab_HTH_regulators"/>
</dbReference>
<name>A0A1I0EIK5_9FIRM</name>
<dbReference type="SMART" id="SM01134">
    <property type="entry name" value="DeoRC"/>
    <property type="match status" value="1"/>
</dbReference>